<proteinExistence type="predicted"/>
<dbReference type="OrthoDB" id="10473675at2759"/>
<gene>
    <name evidence="1" type="ORF">Tdes44962_MAKER09969</name>
</gene>
<protein>
    <submittedName>
        <fullName evidence="1">Uncharacterized protein</fullName>
    </submittedName>
</protein>
<name>A0A9W7W1E9_9PEZI</name>
<evidence type="ECO:0000313" key="2">
    <source>
        <dbReference type="Proteomes" id="UP001138500"/>
    </source>
</evidence>
<feature type="non-terminal residue" evidence="1">
    <location>
        <position position="115"/>
    </location>
</feature>
<sequence length="115" mass="12590">MPKRKAVFDPSGRAAKMRVRPDLTVPILTRLYPTAHPAHVNHLAHLSKVILAETTSTQCVATTADGARCRNSITTDHFADAMRLTAYLGSDAVANEHTLLQLALLVTCKHAKLRH</sequence>
<organism evidence="1 2">
    <name type="scientific">Teratosphaeria destructans</name>
    <dbReference type="NCBI Taxonomy" id="418781"/>
    <lineage>
        <taxon>Eukaryota</taxon>
        <taxon>Fungi</taxon>
        <taxon>Dikarya</taxon>
        <taxon>Ascomycota</taxon>
        <taxon>Pezizomycotina</taxon>
        <taxon>Dothideomycetes</taxon>
        <taxon>Dothideomycetidae</taxon>
        <taxon>Mycosphaerellales</taxon>
        <taxon>Teratosphaeriaceae</taxon>
        <taxon>Teratosphaeria</taxon>
    </lineage>
</organism>
<dbReference type="EMBL" id="RIBY02001961">
    <property type="protein sequence ID" value="KAH9826732.1"/>
    <property type="molecule type" value="Genomic_DNA"/>
</dbReference>
<dbReference type="AlphaFoldDB" id="A0A9W7W1E9"/>
<accession>A0A9W7W1E9</accession>
<comment type="caution">
    <text evidence="1">The sequence shown here is derived from an EMBL/GenBank/DDBJ whole genome shotgun (WGS) entry which is preliminary data.</text>
</comment>
<reference evidence="1 2" key="1">
    <citation type="journal article" date="2018" name="IMA Fungus">
        <title>IMA Genome-F 10: Nine draft genome sequences of Claviceps purpurea s.lat., including C. arundinis, C. humidiphila, and C. cf. spartinae, pseudomolecules for the pitch canker pathogen Fusarium circinatum, draft genome of Davidsoniella eucalypti, Grosmannia galeiformis, Quambalaria eucalypti, and Teratosphaeria destructans.</title>
        <authorList>
            <person name="Wingfield B.D."/>
            <person name="Liu M."/>
            <person name="Nguyen H.D."/>
            <person name="Lane F.A."/>
            <person name="Morgan S.W."/>
            <person name="De Vos L."/>
            <person name="Wilken P.M."/>
            <person name="Duong T.A."/>
            <person name="Aylward J."/>
            <person name="Coetzee M.P."/>
            <person name="Dadej K."/>
            <person name="De Beer Z.W."/>
            <person name="Findlay W."/>
            <person name="Havenga M."/>
            <person name="Kolarik M."/>
            <person name="Menzies J.G."/>
            <person name="Naidoo K."/>
            <person name="Pochopski O."/>
            <person name="Shoukouhi P."/>
            <person name="Santana Q.C."/>
            <person name="Seifert K.A."/>
            <person name="Soal N."/>
            <person name="Steenkamp E.T."/>
            <person name="Tatham C.T."/>
            <person name="van der Nest M.A."/>
            <person name="Wingfield M.J."/>
        </authorList>
    </citation>
    <scope>NUCLEOTIDE SEQUENCE [LARGE SCALE GENOMIC DNA]</scope>
    <source>
        <strain evidence="1">CMW44962</strain>
    </source>
</reference>
<keyword evidence="2" id="KW-1185">Reference proteome</keyword>
<reference evidence="1 2" key="2">
    <citation type="journal article" date="2021" name="Curr. Genet.">
        <title>Genetic response to nitrogen starvation in the aggressive Eucalyptus foliar pathogen Teratosphaeria destructans.</title>
        <authorList>
            <person name="Havenga M."/>
            <person name="Wingfield B.D."/>
            <person name="Wingfield M.J."/>
            <person name="Dreyer L.L."/>
            <person name="Roets F."/>
            <person name="Aylward J."/>
        </authorList>
    </citation>
    <scope>NUCLEOTIDE SEQUENCE [LARGE SCALE GENOMIC DNA]</scope>
    <source>
        <strain evidence="1">CMW44962</strain>
    </source>
</reference>
<evidence type="ECO:0000313" key="1">
    <source>
        <dbReference type="EMBL" id="KAH9826732.1"/>
    </source>
</evidence>
<dbReference type="Proteomes" id="UP001138500">
    <property type="component" value="Unassembled WGS sequence"/>
</dbReference>